<organism evidence="2 3">
    <name type="scientific">Paeniglutamicibacter antarcticus</name>
    <dbReference type="NCBI Taxonomy" id="494023"/>
    <lineage>
        <taxon>Bacteria</taxon>
        <taxon>Bacillati</taxon>
        <taxon>Actinomycetota</taxon>
        <taxon>Actinomycetes</taxon>
        <taxon>Micrococcales</taxon>
        <taxon>Micrococcaceae</taxon>
        <taxon>Paeniglutamicibacter</taxon>
    </lineage>
</organism>
<dbReference type="InterPro" id="IPR050583">
    <property type="entry name" value="Mycobacterial_A85_antigen"/>
</dbReference>
<protein>
    <submittedName>
        <fullName evidence="2">Alpha/beta hydrolase-fold protein</fullName>
    </submittedName>
</protein>
<dbReference type="PANTHER" id="PTHR48098">
    <property type="entry name" value="ENTEROCHELIN ESTERASE-RELATED"/>
    <property type="match status" value="1"/>
</dbReference>
<sequence length="390" mass="42554">MLQRSASPDVPPINIPDSVLSNMGDSTWLSSWWFASLVTLACLLLVVFLLVFHYPLKCQRPTRRGQRRSHARFWSGAAARIAGSLVLLLVATAFLSNAYAGYVPNLTAANRVITAATGQDTGSAPSGSFLRLEQSAVFTVRMPGDASIRVPASNAWVYTPAGYDPSGRTRYPVLYLIHGHPGTAADWFAAAQTDTVMDTLVDQKLVKPMIVVSFDVNGGPQRDTECLDAIDGPKIESWIYARAVPFIDKSFPTQADRTGRVIGGMSSGGFCALDQGLRHQDIWGIIIAFEGYGNPGQGGRVAFNGNEAAFRAHSPSDYLPTLKFTHPQAFYLDNGDRSGIPRVQKLATQLKDRGQTVYFRINKGQGHTWSEVRAGLPYALVFASRELSRQ</sequence>
<keyword evidence="3" id="KW-1185">Reference proteome</keyword>
<keyword evidence="1" id="KW-1133">Transmembrane helix</keyword>
<gene>
    <name evidence="2" type="ORF">GCM10025778_09340</name>
</gene>
<dbReference type="RefSeq" id="WP_210100633.1">
    <property type="nucleotide sequence ID" value="NZ_BAABLK010000020.1"/>
</dbReference>
<dbReference type="PANTHER" id="PTHR48098:SF6">
    <property type="entry name" value="FERRI-BACILLIBACTIN ESTERASE BESA"/>
    <property type="match status" value="1"/>
</dbReference>
<dbReference type="Gene3D" id="3.40.50.1820">
    <property type="entry name" value="alpha/beta hydrolase"/>
    <property type="match status" value="1"/>
</dbReference>
<dbReference type="Proteomes" id="UP001501257">
    <property type="component" value="Unassembled WGS sequence"/>
</dbReference>
<keyword evidence="1" id="KW-0472">Membrane</keyword>
<evidence type="ECO:0000313" key="3">
    <source>
        <dbReference type="Proteomes" id="UP001501257"/>
    </source>
</evidence>
<dbReference type="InterPro" id="IPR000801">
    <property type="entry name" value="Esterase-like"/>
</dbReference>
<keyword evidence="2" id="KW-0378">Hydrolase</keyword>
<evidence type="ECO:0000313" key="2">
    <source>
        <dbReference type="EMBL" id="GAA5226403.1"/>
    </source>
</evidence>
<dbReference type="GO" id="GO:0016787">
    <property type="term" value="F:hydrolase activity"/>
    <property type="evidence" value="ECO:0007669"/>
    <property type="project" value="UniProtKB-KW"/>
</dbReference>
<feature type="transmembrane region" description="Helical" evidence="1">
    <location>
        <begin position="73"/>
        <end position="95"/>
    </location>
</feature>
<comment type="caution">
    <text evidence="2">The sequence shown here is derived from an EMBL/GenBank/DDBJ whole genome shotgun (WGS) entry which is preliminary data.</text>
</comment>
<dbReference type="InterPro" id="IPR029058">
    <property type="entry name" value="AB_hydrolase_fold"/>
</dbReference>
<evidence type="ECO:0000256" key="1">
    <source>
        <dbReference type="SAM" id="Phobius"/>
    </source>
</evidence>
<dbReference type="EMBL" id="BAABLK010000020">
    <property type="protein sequence ID" value="GAA5226403.1"/>
    <property type="molecule type" value="Genomic_DNA"/>
</dbReference>
<proteinExistence type="predicted"/>
<name>A0ABP9TKL7_9MICC</name>
<feature type="transmembrane region" description="Helical" evidence="1">
    <location>
        <begin position="32"/>
        <end position="52"/>
    </location>
</feature>
<keyword evidence="1" id="KW-0812">Transmembrane</keyword>
<dbReference type="SUPFAM" id="SSF53474">
    <property type="entry name" value="alpha/beta-Hydrolases"/>
    <property type="match status" value="1"/>
</dbReference>
<reference evidence="3" key="1">
    <citation type="journal article" date="2019" name="Int. J. Syst. Evol. Microbiol.">
        <title>The Global Catalogue of Microorganisms (GCM) 10K type strain sequencing project: providing services to taxonomists for standard genome sequencing and annotation.</title>
        <authorList>
            <consortium name="The Broad Institute Genomics Platform"/>
            <consortium name="The Broad Institute Genome Sequencing Center for Infectious Disease"/>
            <person name="Wu L."/>
            <person name="Ma J."/>
        </authorList>
    </citation>
    <scope>NUCLEOTIDE SEQUENCE [LARGE SCALE GENOMIC DNA]</scope>
    <source>
        <strain evidence="3">JCM 18952</strain>
    </source>
</reference>
<dbReference type="Pfam" id="PF00756">
    <property type="entry name" value="Esterase"/>
    <property type="match status" value="1"/>
</dbReference>
<accession>A0ABP9TKL7</accession>